<dbReference type="OrthoDB" id="3854538at2"/>
<evidence type="ECO:0000256" key="1">
    <source>
        <dbReference type="SAM" id="Phobius"/>
    </source>
</evidence>
<organism evidence="2 3">
    <name type="scientific">Arachnia propionica</name>
    <dbReference type="NCBI Taxonomy" id="1750"/>
    <lineage>
        <taxon>Bacteria</taxon>
        <taxon>Bacillati</taxon>
        <taxon>Actinomycetota</taxon>
        <taxon>Actinomycetes</taxon>
        <taxon>Propionibacteriales</taxon>
        <taxon>Propionibacteriaceae</taxon>
        <taxon>Arachnia</taxon>
    </lineage>
</organism>
<gene>
    <name evidence="2" type="ORF">EII34_07715</name>
</gene>
<evidence type="ECO:0000313" key="3">
    <source>
        <dbReference type="Proteomes" id="UP000280819"/>
    </source>
</evidence>
<dbReference type="AlphaFoldDB" id="A0A3P1T7A1"/>
<keyword evidence="1" id="KW-0812">Transmembrane</keyword>
<dbReference type="RefSeq" id="WP_124844570.1">
    <property type="nucleotide sequence ID" value="NZ_RQZG01000007.1"/>
</dbReference>
<keyword evidence="1" id="KW-0472">Membrane</keyword>
<reference evidence="2 3" key="1">
    <citation type="submission" date="2018-11" db="EMBL/GenBank/DDBJ databases">
        <title>Genomes From Bacteria Associated with the Canine Oral Cavity: a Test Case for Automated Genome-Based Taxonomic Assignment.</title>
        <authorList>
            <person name="Coil D.A."/>
            <person name="Jospin G."/>
            <person name="Darling A.E."/>
            <person name="Wallis C."/>
            <person name="Davis I.J."/>
            <person name="Harris S."/>
            <person name="Eisen J.A."/>
            <person name="Holcombe L.J."/>
            <person name="O'Flynn C."/>
        </authorList>
    </citation>
    <scope>NUCLEOTIDE SEQUENCE [LARGE SCALE GENOMIC DNA]</scope>
    <source>
        <strain evidence="2 3">OH887_COT-365</strain>
    </source>
</reference>
<sequence>MTEPLDKSEFEAVLKARQDLGPEMEPALVDSFAEKVLAEVRRQQGQTTGPLTRAHEQQFGVVPGRQRKAEKTQSTILAVISLALAIPLTAIAFSTGGFFAGALAWVGIVMVNFAAALNNRRGD</sequence>
<proteinExistence type="predicted"/>
<feature type="transmembrane region" description="Helical" evidence="1">
    <location>
        <begin position="75"/>
        <end position="93"/>
    </location>
</feature>
<accession>A0A3P1T7A1</accession>
<name>A0A3P1T7A1_9ACTN</name>
<feature type="transmembrane region" description="Helical" evidence="1">
    <location>
        <begin position="99"/>
        <end position="117"/>
    </location>
</feature>
<dbReference type="EMBL" id="RQZG01000007">
    <property type="protein sequence ID" value="RRD05210.1"/>
    <property type="molecule type" value="Genomic_DNA"/>
</dbReference>
<evidence type="ECO:0000313" key="2">
    <source>
        <dbReference type="EMBL" id="RRD05210.1"/>
    </source>
</evidence>
<keyword evidence="1" id="KW-1133">Transmembrane helix</keyword>
<protein>
    <submittedName>
        <fullName evidence="2">Uncharacterized protein</fullName>
    </submittedName>
</protein>
<dbReference type="Proteomes" id="UP000280819">
    <property type="component" value="Unassembled WGS sequence"/>
</dbReference>
<comment type="caution">
    <text evidence="2">The sequence shown here is derived from an EMBL/GenBank/DDBJ whole genome shotgun (WGS) entry which is preliminary data.</text>
</comment>